<dbReference type="PANTHER" id="PTHR31094:SF2">
    <property type="entry name" value="RIKEN CDNA 2310061I04 GENE"/>
    <property type="match status" value="1"/>
</dbReference>
<accession>A0A364L405</accession>
<keyword evidence="3" id="KW-1185">Reference proteome</keyword>
<dbReference type="InterPro" id="IPR018790">
    <property type="entry name" value="DUF2358"/>
</dbReference>
<dbReference type="PANTHER" id="PTHR31094">
    <property type="entry name" value="RIKEN CDNA 2310061I04 GENE"/>
    <property type="match status" value="1"/>
</dbReference>
<feature type="compositionally biased region" description="Low complexity" evidence="1">
    <location>
        <begin position="246"/>
        <end position="258"/>
    </location>
</feature>
<dbReference type="Proteomes" id="UP000249363">
    <property type="component" value="Unassembled WGS sequence"/>
</dbReference>
<dbReference type="OrthoDB" id="5329385at2759"/>
<dbReference type="Pfam" id="PF17119">
    <property type="entry name" value="MMU163"/>
    <property type="match status" value="1"/>
</dbReference>
<dbReference type="GeneID" id="63795754"/>
<organism evidence="2 3">
    <name type="scientific">Talaromyces amestolkiae</name>
    <dbReference type="NCBI Taxonomy" id="1196081"/>
    <lineage>
        <taxon>Eukaryota</taxon>
        <taxon>Fungi</taxon>
        <taxon>Dikarya</taxon>
        <taxon>Ascomycota</taxon>
        <taxon>Pezizomycotina</taxon>
        <taxon>Eurotiomycetes</taxon>
        <taxon>Eurotiomycetidae</taxon>
        <taxon>Eurotiales</taxon>
        <taxon>Trichocomaceae</taxon>
        <taxon>Talaromyces</taxon>
        <taxon>Talaromyces sect. Talaromyces</taxon>
    </lineage>
</organism>
<dbReference type="AlphaFoldDB" id="A0A364L405"/>
<evidence type="ECO:0000313" key="3">
    <source>
        <dbReference type="Proteomes" id="UP000249363"/>
    </source>
</evidence>
<protein>
    <submittedName>
        <fullName evidence="2">Uncharacterized protein</fullName>
    </submittedName>
</protein>
<proteinExistence type="predicted"/>
<comment type="caution">
    <text evidence="2">The sequence shown here is derived from an EMBL/GenBank/DDBJ whole genome shotgun (WGS) entry which is preliminary data.</text>
</comment>
<dbReference type="InterPro" id="IPR031342">
    <property type="entry name" value="Mug163-like"/>
</dbReference>
<dbReference type="RefSeq" id="XP_040735042.1">
    <property type="nucleotide sequence ID" value="XM_040879135.1"/>
</dbReference>
<evidence type="ECO:0000313" key="2">
    <source>
        <dbReference type="EMBL" id="RAO70526.1"/>
    </source>
</evidence>
<evidence type="ECO:0000256" key="1">
    <source>
        <dbReference type="SAM" id="MobiDB-lite"/>
    </source>
</evidence>
<dbReference type="EMBL" id="MIKG01000012">
    <property type="protein sequence ID" value="RAO70526.1"/>
    <property type="molecule type" value="Genomic_DNA"/>
</dbReference>
<sequence>MPKPFLRSVPANATITRRVASGIKPECHQPSTLNPRRYNAANTRSCRCHCRHFSQLTPKPLARLHDRRDIDAIFFSRSPLITLHSSRNRQKDERCRNKVASQVGQTGHTVKYDLRPGTEGGEDHKPPDERVLRLGKTLRRLSPLLPNIFVNPLPTDLLSPQITLHLFPSTHPHLPNVKGRVLYRAALWTVPMAWSSLPLLGNVKLQILSERMVRADSVLGYSDCRRYEDASNGCGEERLVVRWKTSHNTPSTESTSTSGPRQNGVSGSEAGKNKSLSTLLGGDAPIFLPGKEGRFEGLFIFAFDEKGRIAAHTIEHADQADGWDRTAKFVTLTDWLLGKARGSLGEAGAAPALAHARYPVESRQASYRGYSEKEGRLCYHDGMR</sequence>
<name>A0A364L405_TALAM</name>
<gene>
    <name evidence="2" type="ORF">BHQ10_006538</name>
</gene>
<reference evidence="2 3" key="1">
    <citation type="journal article" date="2017" name="Biotechnol. Biofuels">
        <title>Differential beta-glucosidase expression as a function of carbon source availability in Talaromyces amestolkiae: a genomic and proteomic approach.</title>
        <authorList>
            <person name="de Eugenio L.I."/>
            <person name="Mendez-Liter J.A."/>
            <person name="Nieto-Dominguez M."/>
            <person name="Alonso L."/>
            <person name="Gil-Munoz J."/>
            <person name="Barriuso J."/>
            <person name="Prieto A."/>
            <person name="Martinez M.J."/>
        </authorList>
    </citation>
    <scope>NUCLEOTIDE SEQUENCE [LARGE SCALE GENOMIC DNA]</scope>
    <source>
        <strain evidence="2 3">CIB</strain>
    </source>
</reference>
<dbReference type="STRING" id="1196081.A0A364L405"/>
<feature type="region of interest" description="Disordered" evidence="1">
    <location>
        <begin position="246"/>
        <end position="271"/>
    </location>
</feature>